<evidence type="ECO:0000313" key="18">
    <source>
        <dbReference type="Proteomes" id="UP000515135"/>
    </source>
</evidence>
<dbReference type="GO" id="GO:0005764">
    <property type="term" value="C:lysosome"/>
    <property type="evidence" value="ECO:0007669"/>
    <property type="project" value="TreeGrafter"/>
</dbReference>
<comment type="catalytic activity">
    <reaction evidence="7">
        <text>beta-D-GalNAc-(1-&gt;4)-alpha-L-IdoA-(1-&gt;3)-beta-D-GalNAc-4-sulfate-(1-&gt;4)-alpha-L-IdoA-(1-&gt;3)-D-GalNAc-4-sulfate + H2O = alpha-L-IdoA-(1-&gt;3)-beta-D-GalNAc-4-sulfate-(1-&gt;4)-alpha-L-IdoA-(1-&gt;3)-D-GalNAc-4-sulfate + N-acetyl-D-galactosamine</text>
        <dbReference type="Rhea" id="RHEA:64372"/>
        <dbReference type="ChEBI" id="CHEBI:15377"/>
        <dbReference type="ChEBI" id="CHEBI:28037"/>
        <dbReference type="ChEBI" id="CHEBI:152565"/>
        <dbReference type="ChEBI" id="CHEBI:152566"/>
    </reaction>
    <physiologicalReaction direction="left-to-right" evidence="7">
        <dbReference type="Rhea" id="RHEA:64373"/>
    </physiologicalReaction>
</comment>
<dbReference type="GO" id="GO:0006689">
    <property type="term" value="P:ganglioside catabolic process"/>
    <property type="evidence" value="ECO:0007669"/>
    <property type="project" value="TreeGrafter"/>
</dbReference>
<reference evidence="19" key="1">
    <citation type="submission" date="2025-08" db="UniProtKB">
        <authorList>
            <consortium name="RefSeq"/>
        </authorList>
    </citation>
    <scope>IDENTIFICATION</scope>
    <source>
        <tissue evidence="19">Gonad</tissue>
    </source>
</reference>
<dbReference type="InterPro" id="IPR029019">
    <property type="entry name" value="HEX_eukaryotic_N"/>
</dbReference>
<dbReference type="SUPFAM" id="SSF55545">
    <property type="entry name" value="beta-N-acetylhexosaminidase-like domain"/>
    <property type="match status" value="1"/>
</dbReference>
<dbReference type="OrthoDB" id="428480at2759"/>
<comment type="catalytic activity">
    <reaction evidence="1 12">
        <text>Hydrolysis of terminal non-reducing N-acetyl-D-hexosamine residues in N-acetyl-beta-D-hexosaminides.</text>
        <dbReference type="EC" id="3.2.1.52"/>
    </reaction>
</comment>
<dbReference type="PANTHER" id="PTHR22600:SF21">
    <property type="entry name" value="BETA-HEXOSAMINIDASE A"/>
    <property type="match status" value="1"/>
</dbReference>
<name>A0A6P4YGG6_BRABE</name>
<dbReference type="InterPro" id="IPR025705">
    <property type="entry name" value="Beta_hexosaminidase_sua/sub"/>
</dbReference>
<feature type="domain" description="Glycoside hydrolase family 20 catalytic" evidence="16">
    <location>
        <begin position="189"/>
        <end position="525"/>
    </location>
</feature>
<evidence type="ECO:0000256" key="2">
    <source>
        <dbReference type="ARBA" id="ARBA00006285"/>
    </source>
</evidence>
<evidence type="ECO:0000259" key="17">
    <source>
        <dbReference type="Pfam" id="PF14845"/>
    </source>
</evidence>
<dbReference type="GO" id="GO:0005975">
    <property type="term" value="P:carbohydrate metabolic process"/>
    <property type="evidence" value="ECO:0007669"/>
    <property type="project" value="InterPro"/>
</dbReference>
<keyword evidence="18" id="KW-1185">Reference proteome</keyword>
<evidence type="ECO:0000256" key="6">
    <source>
        <dbReference type="ARBA" id="ARBA00023295"/>
    </source>
</evidence>
<evidence type="ECO:0000256" key="11">
    <source>
        <dbReference type="ARBA" id="ARBA00049464"/>
    </source>
</evidence>
<evidence type="ECO:0000256" key="10">
    <source>
        <dbReference type="ARBA" id="ARBA00047301"/>
    </source>
</evidence>
<dbReference type="InterPro" id="IPR029018">
    <property type="entry name" value="Hex-like_dom2"/>
</dbReference>
<dbReference type="AlphaFoldDB" id="A0A6P4YGG6"/>
<evidence type="ECO:0000256" key="5">
    <source>
        <dbReference type="ARBA" id="ARBA00023180"/>
    </source>
</evidence>
<evidence type="ECO:0000256" key="3">
    <source>
        <dbReference type="ARBA" id="ARBA00022729"/>
    </source>
</evidence>
<dbReference type="FunFam" id="3.20.20.80:FF:000063">
    <property type="entry name" value="Beta-hexosaminidase"/>
    <property type="match status" value="1"/>
</dbReference>
<comment type="catalytic activity">
    <reaction evidence="8">
        <text>a ganglioside GM2 (d18:1(4E)) + H2O = a ganglioside GM3 (d18:1(4E)) + N-acetyl-beta-D-galactosamine</text>
        <dbReference type="Rhea" id="RHEA:47940"/>
        <dbReference type="ChEBI" id="CHEBI:15377"/>
        <dbReference type="ChEBI" id="CHEBI:28497"/>
        <dbReference type="ChEBI" id="CHEBI:60065"/>
        <dbReference type="ChEBI" id="CHEBI:71502"/>
    </reaction>
    <physiologicalReaction direction="left-to-right" evidence="8">
        <dbReference type="Rhea" id="RHEA:47941"/>
    </physiologicalReaction>
</comment>
<sequence>MQQRTCLVALLVVALSLQASLAEWSYQTSWFEKAREDKVARGTVWPKPLSATTGTGTPARFSLDPGKFKLVADSSSAAGTDKECKEIVDHALSRYADLLFWIPEDERVSVSGDETVDQLVVTVTSPCSRYPSRDMDESYAISVGYDGATLRAPTAWGALRGLETFSQLLYEDNGKHVIDRVTISDSPRFTHRGIMVDTARHFIPLPYILQNLDAMAYNKMNVFHWHMVDDQSFPFQSTTFPDLSGKGAYTRKHVYTHDDVSKVIEFARLRGIRVIPEFDSPGHMMSWGQGHPDLLTRCSPTDFQPDIYYLGPANPAREETYTFMQSLFQEIREVFADECFHVGGDEVRFQCWMSNEEVQQFMRQEGFPNTTEGFANLQGHYIKRILDILHQIPQRTRGIVWQEVFDTASIANDLTDLSLDTIVHVWEWNDTRFQGEPFKEELAKVTRAGYNAILSSCYYLNYISYGRDWPQYYDCDPQDFQGTRQQKDLVLGGEACLWGEWVDSTNFVPRMWPRASAVAERLWSPQSVTDSAAASPRMEEHRCRMVRRGIPAQPQGPSYCKYEWNIQGDLPNYRPVITSSGPRVAAAGLLHSVVLSVLVLAAAKLWA</sequence>
<evidence type="ECO:0000256" key="15">
    <source>
        <dbReference type="SAM" id="SignalP"/>
    </source>
</evidence>
<feature type="active site" description="Proton donor" evidence="13">
    <location>
        <position position="346"/>
    </location>
</feature>
<protein>
    <recommendedName>
        <fullName evidence="12">Beta-hexosaminidase</fullName>
        <ecNumber evidence="12">3.2.1.52</ecNumber>
    </recommendedName>
</protein>
<dbReference type="PRINTS" id="PR00738">
    <property type="entry name" value="GLHYDRLASE20"/>
</dbReference>
<dbReference type="Proteomes" id="UP000515135">
    <property type="component" value="Unplaced"/>
</dbReference>
<dbReference type="PANTHER" id="PTHR22600">
    <property type="entry name" value="BETA-HEXOSAMINIDASE"/>
    <property type="match status" value="1"/>
</dbReference>
<evidence type="ECO:0000256" key="9">
    <source>
        <dbReference type="ARBA" id="ARBA00043827"/>
    </source>
</evidence>
<comment type="similarity">
    <text evidence="2 12">Belongs to the glycosyl hydrolase 20 family.</text>
</comment>
<comment type="catalytic activity">
    <reaction evidence="11">
        <text>N-acetyl-beta-D-6-sulfogalactosaminyl-(1-&gt;4)-alpha-L-iduronyl-(1-&gt;3)-N-acetyl-D-6-sulfogalactosamine + H2O = alpha-L-iduronyl-(1-&gt;3)-N-acetyl-D-6-sulfogalactosamine + N-acetyl-D-6-sulfogalactosamine</text>
        <dbReference type="Rhea" id="RHEA:64384"/>
        <dbReference type="ChEBI" id="CHEBI:15377"/>
        <dbReference type="ChEBI" id="CHEBI:152567"/>
        <dbReference type="ChEBI" id="CHEBI:152568"/>
        <dbReference type="ChEBI" id="CHEBI:153064"/>
    </reaction>
    <physiologicalReaction direction="left-to-right" evidence="11">
        <dbReference type="Rhea" id="RHEA:64385"/>
    </physiologicalReaction>
</comment>
<dbReference type="GO" id="GO:0030203">
    <property type="term" value="P:glycosaminoglycan metabolic process"/>
    <property type="evidence" value="ECO:0007669"/>
    <property type="project" value="TreeGrafter"/>
</dbReference>
<feature type="domain" description="Beta-hexosaminidase eukaryotic type N-terminal" evidence="17">
    <location>
        <begin position="44"/>
        <end position="168"/>
    </location>
</feature>
<dbReference type="GO" id="GO:0016020">
    <property type="term" value="C:membrane"/>
    <property type="evidence" value="ECO:0007669"/>
    <property type="project" value="TreeGrafter"/>
</dbReference>
<dbReference type="Gene3D" id="3.20.20.80">
    <property type="entry name" value="Glycosidases"/>
    <property type="match status" value="1"/>
</dbReference>
<dbReference type="KEGG" id="bbel:109465161"/>
<evidence type="ECO:0000256" key="12">
    <source>
        <dbReference type="PIRNR" id="PIRNR001093"/>
    </source>
</evidence>
<proteinExistence type="inferred from homology"/>
<feature type="signal peptide" evidence="15">
    <location>
        <begin position="1"/>
        <end position="22"/>
    </location>
</feature>
<dbReference type="SUPFAM" id="SSF51445">
    <property type="entry name" value="(Trans)glycosidases"/>
    <property type="match status" value="1"/>
</dbReference>
<feature type="disulfide bond" evidence="14">
    <location>
        <begin position="84"/>
        <end position="127"/>
    </location>
</feature>
<evidence type="ECO:0000256" key="1">
    <source>
        <dbReference type="ARBA" id="ARBA00001231"/>
    </source>
</evidence>
<evidence type="ECO:0000256" key="7">
    <source>
        <dbReference type="ARBA" id="ARBA00023505"/>
    </source>
</evidence>
<accession>A0A6P4YGG6</accession>
<dbReference type="PIRSF" id="PIRSF001093">
    <property type="entry name" value="B-hxosamndse_ab_euk"/>
    <property type="match status" value="1"/>
</dbReference>
<dbReference type="Gene3D" id="3.30.379.10">
    <property type="entry name" value="Chitobiase/beta-hexosaminidase domain 2-like"/>
    <property type="match status" value="1"/>
</dbReference>
<evidence type="ECO:0000313" key="19">
    <source>
        <dbReference type="RefSeq" id="XP_019617867.1"/>
    </source>
</evidence>
<feature type="disulfide bond" evidence="14">
    <location>
        <begin position="298"/>
        <end position="351"/>
    </location>
</feature>
<keyword evidence="4 12" id="KW-0378">Hydrolase</keyword>
<dbReference type="GeneID" id="109465161"/>
<dbReference type="Pfam" id="PF14845">
    <property type="entry name" value="Glycohydro_20b2"/>
    <property type="match status" value="1"/>
</dbReference>
<feature type="disulfide bond" evidence="14">
    <location>
        <begin position="543"/>
        <end position="560"/>
    </location>
</feature>
<dbReference type="CDD" id="cd06562">
    <property type="entry name" value="GH20_HexA_HexB-like"/>
    <property type="match status" value="1"/>
</dbReference>
<comment type="catalytic activity">
    <reaction evidence="10">
        <text>N-acetyl-beta-D-galactosaminyl-(1-&gt;4)-beta-D-3-sulfogalactosyl-(1-&gt;4)-beta-D-glucosyl-(1&lt;-&gt;1')-ceramide + H2O = a beta-D-3-sulfogalactosyl-(1-&gt;4)-beta-D-glucosyl-(1&lt;-&gt;1')-ceramide + N-acetyl-beta-D-galactosamine</text>
        <dbReference type="Rhea" id="RHEA:48276"/>
        <dbReference type="ChEBI" id="CHEBI:15377"/>
        <dbReference type="ChEBI" id="CHEBI:28497"/>
        <dbReference type="ChEBI" id="CHEBI:90163"/>
        <dbReference type="ChEBI" id="CHEBI:90164"/>
    </reaction>
    <physiologicalReaction direction="left-to-right" evidence="10">
        <dbReference type="Rhea" id="RHEA:48277"/>
    </physiologicalReaction>
</comment>
<dbReference type="InterPro" id="IPR017853">
    <property type="entry name" value="GH"/>
</dbReference>
<organism evidence="18 19">
    <name type="scientific">Branchiostoma belcheri</name>
    <name type="common">Amphioxus</name>
    <dbReference type="NCBI Taxonomy" id="7741"/>
    <lineage>
        <taxon>Eukaryota</taxon>
        <taxon>Metazoa</taxon>
        <taxon>Chordata</taxon>
        <taxon>Cephalochordata</taxon>
        <taxon>Leptocardii</taxon>
        <taxon>Amphioxiformes</taxon>
        <taxon>Branchiostomatidae</taxon>
        <taxon>Branchiostoma</taxon>
    </lineage>
</organism>
<dbReference type="Pfam" id="PF00728">
    <property type="entry name" value="Glyco_hydro_20"/>
    <property type="match status" value="1"/>
</dbReference>
<evidence type="ECO:0000256" key="8">
    <source>
        <dbReference type="ARBA" id="ARBA00043767"/>
    </source>
</evidence>
<evidence type="ECO:0000259" key="16">
    <source>
        <dbReference type="Pfam" id="PF00728"/>
    </source>
</evidence>
<dbReference type="InterPro" id="IPR015883">
    <property type="entry name" value="Glyco_hydro_20_cat"/>
</dbReference>
<evidence type="ECO:0000256" key="14">
    <source>
        <dbReference type="PIRSR" id="PIRSR001093-2"/>
    </source>
</evidence>
<evidence type="ECO:0000256" key="13">
    <source>
        <dbReference type="PIRSR" id="PIRSR001093-1"/>
    </source>
</evidence>
<keyword evidence="3 15" id="KW-0732">Signal</keyword>
<feature type="chain" id="PRO_5028264673" description="Beta-hexosaminidase" evidence="15">
    <location>
        <begin position="23"/>
        <end position="607"/>
    </location>
</feature>
<evidence type="ECO:0000256" key="4">
    <source>
        <dbReference type="ARBA" id="ARBA00022801"/>
    </source>
</evidence>
<gene>
    <name evidence="19" type="primary">LOC109465161</name>
</gene>
<keyword evidence="6 12" id="KW-0326">Glycosidase</keyword>
<keyword evidence="14" id="KW-1015">Disulfide bond</keyword>
<dbReference type="GO" id="GO:0004563">
    <property type="term" value="F:beta-N-acetylhexosaminidase activity"/>
    <property type="evidence" value="ECO:0007669"/>
    <property type="project" value="UniProtKB-EC"/>
</dbReference>
<dbReference type="EC" id="3.2.1.52" evidence="12"/>
<dbReference type="RefSeq" id="XP_019617867.1">
    <property type="nucleotide sequence ID" value="XM_019762308.1"/>
</dbReference>
<comment type="catalytic activity">
    <reaction evidence="9">
        <text>a ganglioside GM2 + H2O = a ganglioside GM3 + N-acetyl-beta-D-galactosamine</text>
        <dbReference type="Rhea" id="RHEA:47968"/>
        <dbReference type="ChEBI" id="CHEBI:15377"/>
        <dbReference type="ChEBI" id="CHEBI:28497"/>
        <dbReference type="ChEBI" id="CHEBI:79210"/>
        <dbReference type="ChEBI" id="CHEBI:79218"/>
    </reaction>
    <physiologicalReaction direction="left-to-right" evidence="9">
        <dbReference type="Rhea" id="RHEA:47969"/>
    </physiologicalReaction>
</comment>
<keyword evidence="5" id="KW-0325">Glycoprotein</keyword>